<accession>A0A8X8FLK8</accession>
<keyword evidence="2" id="KW-0449">Lipoprotein</keyword>
<comment type="caution">
    <text evidence="2">The sequence shown here is derived from an EMBL/GenBank/DDBJ whole genome shotgun (WGS) entry which is preliminary data.</text>
</comment>
<organism evidence="2 3">
    <name type="scientific">Stenotrophomonas lacuserhaii</name>
    <dbReference type="NCBI Taxonomy" id="2760084"/>
    <lineage>
        <taxon>Bacteria</taxon>
        <taxon>Pseudomonadati</taxon>
        <taxon>Pseudomonadota</taxon>
        <taxon>Gammaproteobacteria</taxon>
        <taxon>Lysobacterales</taxon>
        <taxon>Lysobacteraceae</taxon>
        <taxon>Stenotrophomonas</taxon>
    </lineage>
</organism>
<sequence length="228" mass="24982">MARKASQRAACRSWRAIRPLVAGSSLVFALAACTSASRSTSDSFRLLFNRDVEATPVQVAANRYPQIQLRAPDMSAVMVLGYVDDGQQVWYAGREAVFHLDRDGLVTSTSGNGRQIATRIVGDSPFHDLAKVTTPVKVQRQYDATPAYAVSVPVTGTLTRHGTDKVEILGRQMQLVRFEEQLQGGGIGATNLYWADATTGLIWKSRQHLAPGYAVELTQLKPYRTAQD</sequence>
<evidence type="ECO:0000256" key="1">
    <source>
        <dbReference type="SAM" id="SignalP"/>
    </source>
</evidence>
<dbReference type="EMBL" id="JACSQS010000001">
    <property type="protein sequence ID" value="MBD7952612.1"/>
    <property type="molecule type" value="Genomic_DNA"/>
</dbReference>
<dbReference type="InterPro" id="IPR021308">
    <property type="entry name" value="GfcB"/>
</dbReference>
<feature type="chain" id="PRO_5036482338" evidence="1">
    <location>
        <begin position="32"/>
        <end position="228"/>
    </location>
</feature>
<proteinExistence type="predicted"/>
<evidence type="ECO:0000313" key="2">
    <source>
        <dbReference type="EMBL" id="MBD7952612.1"/>
    </source>
</evidence>
<protein>
    <submittedName>
        <fullName evidence="2">YjbF family lipoprotein</fullName>
    </submittedName>
</protein>
<dbReference type="InterPro" id="IPR023373">
    <property type="entry name" value="YmcC_sf"/>
</dbReference>
<feature type="signal peptide" evidence="1">
    <location>
        <begin position="1"/>
        <end position="31"/>
    </location>
</feature>
<evidence type="ECO:0000313" key="3">
    <source>
        <dbReference type="Proteomes" id="UP000636938"/>
    </source>
</evidence>
<dbReference type="Gene3D" id="2.40.360.10">
    <property type="entry name" value="YmcC-like"/>
    <property type="match status" value="1"/>
</dbReference>
<keyword evidence="1" id="KW-0732">Signal</keyword>
<reference evidence="2 3" key="1">
    <citation type="submission" date="2020-08" db="EMBL/GenBank/DDBJ databases">
        <title>A Genomic Blueprint of the Chicken Gut Microbiome.</title>
        <authorList>
            <person name="Gilroy R."/>
            <person name="Ravi A."/>
            <person name="Getino M."/>
            <person name="Pursley I."/>
            <person name="Horton D.L."/>
            <person name="Alikhan N.-F."/>
            <person name="Baker D."/>
            <person name="Gharbi K."/>
            <person name="Hall N."/>
            <person name="Watson M."/>
            <person name="Adriaenssens E.M."/>
            <person name="Foster-Nyarko E."/>
            <person name="Jarju S."/>
            <person name="Secka A."/>
            <person name="Antonio M."/>
            <person name="Oren A."/>
            <person name="Chaudhuri R."/>
            <person name="La Ragione R.M."/>
            <person name="Hildebrand F."/>
            <person name="Pallen M.J."/>
        </authorList>
    </citation>
    <scope>NUCLEOTIDE SEQUENCE [LARGE SCALE GENOMIC DNA]</scope>
    <source>
        <strain evidence="2 3">Sa5BUN4</strain>
    </source>
</reference>
<dbReference type="AlphaFoldDB" id="A0A8X8FLK8"/>
<name>A0A8X8FLK8_9GAMM</name>
<dbReference type="Pfam" id="PF11102">
    <property type="entry name" value="YjbF"/>
    <property type="match status" value="1"/>
</dbReference>
<keyword evidence="3" id="KW-1185">Reference proteome</keyword>
<dbReference type="PROSITE" id="PS51257">
    <property type="entry name" value="PROKAR_LIPOPROTEIN"/>
    <property type="match status" value="1"/>
</dbReference>
<dbReference type="Proteomes" id="UP000636938">
    <property type="component" value="Unassembled WGS sequence"/>
</dbReference>
<gene>
    <name evidence="2" type="ORF">H9654_00190</name>
</gene>
<dbReference type="SUPFAM" id="SSF159270">
    <property type="entry name" value="YmcC-like"/>
    <property type="match status" value="1"/>
</dbReference>